<evidence type="ECO:0000256" key="2">
    <source>
        <dbReference type="ARBA" id="ARBA00009116"/>
    </source>
</evidence>
<organism evidence="5 6">
    <name type="scientific">Trypanosoma conorhini</name>
    <dbReference type="NCBI Taxonomy" id="83891"/>
    <lineage>
        <taxon>Eukaryota</taxon>
        <taxon>Discoba</taxon>
        <taxon>Euglenozoa</taxon>
        <taxon>Kinetoplastea</taxon>
        <taxon>Metakinetoplastina</taxon>
        <taxon>Trypanosomatida</taxon>
        <taxon>Trypanosomatidae</taxon>
        <taxon>Trypanosoma</taxon>
    </lineage>
</organism>
<dbReference type="EMBL" id="MKKU01000185">
    <property type="protein sequence ID" value="RNF20191.1"/>
    <property type="molecule type" value="Genomic_DNA"/>
</dbReference>
<dbReference type="GO" id="GO:0033615">
    <property type="term" value="P:mitochondrial proton-transporting ATP synthase complex assembly"/>
    <property type="evidence" value="ECO:0007669"/>
    <property type="project" value="TreeGrafter"/>
</dbReference>
<reference evidence="5 6" key="1">
    <citation type="journal article" date="2018" name="BMC Genomics">
        <title>Genomic comparison of Trypanosoma conorhini and Trypanosoma rangeli to Trypanosoma cruzi strains of high and low virulence.</title>
        <authorList>
            <person name="Bradwell K.R."/>
            <person name="Koparde V.N."/>
            <person name="Matveyev A.V."/>
            <person name="Serrano M.G."/>
            <person name="Alves J.M."/>
            <person name="Parikh H."/>
            <person name="Huang B."/>
            <person name="Lee V."/>
            <person name="Espinosa-Alvarez O."/>
            <person name="Ortiz P.A."/>
            <person name="Costa-Martins A.G."/>
            <person name="Teixeira M.M."/>
            <person name="Buck G.A."/>
        </authorList>
    </citation>
    <scope>NUCLEOTIDE SEQUENCE [LARGE SCALE GENOMIC DNA]</scope>
    <source>
        <strain evidence="5 6">025E</strain>
    </source>
</reference>
<dbReference type="InterPro" id="IPR010591">
    <property type="entry name" value="ATP11"/>
</dbReference>
<comment type="subcellular location">
    <subcellularLocation>
        <location evidence="1">Mitochondrion</location>
    </subcellularLocation>
</comment>
<gene>
    <name evidence="5" type="ORF">Tco025E_03892</name>
</gene>
<dbReference type="OrthoDB" id="16535at2759"/>
<dbReference type="RefSeq" id="XP_029229110.1">
    <property type="nucleotide sequence ID" value="XM_029370809.1"/>
</dbReference>
<protein>
    <submittedName>
        <fullName evidence="5">ATP synthase mitochondrial F1 complex assembly factor 1</fullName>
    </submittedName>
</protein>
<keyword evidence="3" id="KW-0809">Transit peptide</keyword>
<keyword evidence="6" id="KW-1185">Reference proteome</keyword>
<comment type="similarity">
    <text evidence="2">Belongs to the ATP11 family.</text>
</comment>
<dbReference type="GeneID" id="40317503"/>
<proteinExistence type="inferred from homology"/>
<evidence type="ECO:0000256" key="4">
    <source>
        <dbReference type="ARBA" id="ARBA00023128"/>
    </source>
</evidence>
<evidence type="ECO:0000313" key="6">
    <source>
        <dbReference type="Proteomes" id="UP000284403"/>
    </source>
</evidence>
<dbReference type="GO" id="GO:0005739">
    <property type="term" value="C:mitochondrion"/>
    <property type="evidence" value="ECO:0007669"/>
    <property type="project" value="UniProtKB-SubCell"/>
</dbReference>
<dbReference type="PANTHER" id="PTHR13126:SF0">
    <property type="entry name" value="ATP SYNTHASE MITOCHONDRIAL F1 COMPLEX ASSEMBLY FACTOR 1"/>
    <property type="match status" value="1"/>
</dbReference>
<keyword evidence="4" id="KW-0496">Mitochondrion</keyword>
<dbReference type="PANTHER" id="PTHR13126">
    <property type="entry name" value="CHAPERONE ATP11"/>
    <property type="match status" value="1"/>
</dbReference>
<sequence length="241" mass="27923">MLRKSCGLRGFYKLPGRKSLDEICKLSLLEATPTPQVAALWNEHHKQFVQYWGRVISADAYGALRPRLQNCPYFVIPVFRTKGLFNVVTNWDSDLIGVAPLGEWQQKQDHAQIDMTIQFFTELSRTKRIVLVRCEIKDKIFVRQDCVFVTQMLLKYYTQPRLYETWVEVFNKRPHLFDYHMYLRAMKEEARRDDIRIEDKKAHVGLDAYGPVIDTPPDTIAQQILGSVDTGVLQPGGKTTS</sequence>
<comment type="caution">
    <text evidence="5">The sequence shown here is derived from an EMBL/GenBank/DDBJ whole genome shotgun (WGS) entry which is preliminary data.</text>
</comment>
<dbReference type="Proteomes" id="UP000284403">
    <property type="component" value="Unassembled WGS sequence"/>
</dbReference>
<evidence type="ECO:0000313" key="5">
    <source>
        <dbReference type="EMBL" id="RNF20191.1"/>
    </source>
</evidence>
<dbReference type="Pfam" id="PF06644">
    <property type="entry name" value="ATP11"/>
    <property type="match status" value="1"/>
</dbReference>
<accession>A0A422PR59</accession>
<name>A0A422PR59_9TRYP</name>
<evidence type="ECO:0000256" key="3">
    <source>
        <dbReference type="ARBA" id="ARBA00022946"/>
    </source>
</evidence>
<evidence type="ECO:0000256" key="1">
    <source>
        <dbReference type="ARBA" id="ARBA00004173"/>
    </source>
</evidence>
<dbReference type="AlphaFoldDB" id="A0A422PR59"/>